<accession>A0A7L5E1Y3</accession>
<organism evidence="1 2">
    <name type="scientific">Mucilaginibacter robiniae</name>
    <dbReference type="NCBI Taxonomy" id="2728022"/>
    <lineage>
        <taxon>Bacteria</taxon>
        <taxon>Pseudomonadati</taxon>
        <taxon>Bacteroidota</taxon>
        <taxon>Sphingobacteriia</taxon>
        <taxon>Sphingobacteriales</taxon>
        <taxon>Sphingobacteriaceae</taxon>
        <taxon>Mucilaginibacter</taxon>
    </lineage>
</organism>
<dbReference type="KEGG" id="mrob:HH214_02535"/>
<dbReference type="AlphaFoldDB" id="A0A7L5E1Y3"/>
<dbReference type="RefSeq" id="WP_169605850.1">
    <property type="nucleotide sequence ID" value="NZ_CP051682.1"/>
</dbReference>
<evidence type="ECO:0000313" key="2">
    <source>
        <dbReference type="Proteomes" id="UP000503278"/>
    </source>
</evidence>
<dbReference type="Proteomes" id="UP000503278">
    <property type="component" value="Chromosome"/>
</dbReference>
<sequence length="106" mass="11923">MKKRTAKIAASWMLLLTFLVGQAIVFGHTHVLKKADYTTSTKKNRAGATTDDQCQICHQSSHAPLFLQTFHFHFWTISSSYAYLTYTPVYEGVKLLLSGNRGPPQC</sequence>
<gene>
    <name evidence="1" type="ORF">HH214_02535</name>
</gene>
<evidence type="ECO:0000313" key="1">
    <source>
        <dbReference type="EMBL" id="QJD94833.1"/>
    </source>
</evidence>
<dbReference type="EMBL" id="CP051682">
    <property type="protein sequence ID" value="QJD94833.1"/>
    <property type="molecule type" value="Genomic_DNA"/>
</dbReference>
<proteinExistence type="predicted"/>
<name>A0A7L5E1Y3_9SPHI</name>
<protein>
    <submittedName>
        <fullName evidence="1">Uncharacterized protein</fullName>
    </submittedName>
</protein>
<keyword evidence="2" id="KW-1185">Reference proteome</keyword>
<reference evidence="1 2" key="1">
    <citation type="submission" date="2020-04" db="EMBL/GenBank/DDBJ databases">
        <title>Genome sequencing of novel species.</title>
        <authorList>
            <person name="Heo J."/>
            <person name="Kim S.-J."/>
            <person name="Kim J.-S."/>
            <person name="Hong S.-B."/>
            <person name="Kwon S.-W."/>
        </authorList>
    </citation>
    <scope>NUCLEOTIDE SEQUENCE [LARGE SCALE GENOMIC DNA]</scope>
    <source>
        <strain evidence="1 2">F39-2</strain>
    </source>
</reference>